<evidence type="ECO:0000313" key="2">
    <source>
        <dbReference type="EMBL" id="BAP55805.1"/>
    </source>
</evidence>
<dbReference type="InterPro" id="IPR043519">
    <property type="entry name" value="NT_sf"/>
</dbReference>
<dbReference type="InterPro" id="IPR041633">
    <property type="entry name" value="Polbeta"/>
</dbReference>
<dbReference type="HOGENOM" id="CLU_2290387_0_0_6"/>
<proteinExistence type="predicted"/>
<sequence>MKEMIPERVKTIVKVISTEFNHRFQGKANLIWFGSWIKGNAYPQSDIDLAIEYNEELNSQDLTHFRNWLDDFPTLYRIDLVDMKSASDLLKQEIKRYGQRL</sequence>
<dbReference type="KEGG" id="tig:THII_1508"/>
<evidence type="ECO:0000313" key="3">
    <source>
        <dbReference type="Proteomes" id="UP000031623"/>
    </source>
</evidence>
<name>A0A090AL77_9GAMM</name>
<dbReference type="CDD" id="cd05403">
    <property type="entry name" value="NT_KNTase_like"/>
    <property type="match status" value="1"/>
</dbReference>
<dbReference type="EMBL" id="AP014633">
    <property type="protein sequence ID" value="BAP55805.1"/>
    <property type="molecule type" value="Genomic_DNA"/>
</dbReference>
<dbReference type="Gene3D" id="3.30.460.10">
    <property type="entry name" value="Beta Polymerase, domain 2"/>
    <property type="match status" value="1"/>
</dbReference>
<dbReference type="SUPFAM" id="SSF81301">
    <property type="entry name" value="Nucleotidyltransferase"/>
    <property type="match status" value="1"/>
</dbReference>
<gene>
    <name evidence="2" type="ORF">THII_1508</name>
</gene>
<evidence type="ECO:0000259" key="1">
    <source>
        <dbReference type="Pfam" id="PF18765"/>
    </source>
</evidence>
<dbReference type="Pfam" id="PF18765">
    <property type="entry name" value="Polbeta"/>
    <property type="match status" value="1"/>
</dbReference>
<reference evidence="2 3" key="1">
    <citation type="journal article" date="2014" name="ISME J.">
        <title>Ecophysiology of Thioploca ingrica as revealed by the complete genome sequence supplemented with proteomic evidence.</title>
        <authorList>
            <person name="Kojima H."/>
            <person name="Ogura Y."/>
            <person name="Yamamoto N."/>
            <person name="Togashi T."/>
            <person name="Mori H."/>
            <person name="Watanabe T."/>
            <person name="Nemoto F."/>
            <person name="Kurokawa K."/>
            <person name="Hayashi T."/>
            <person name="Fukui M."/>
        </authorList>
    </citation>
    <scope>NUCLEOTIDE SEQUENCE [LARGE SCALE GENOMIC DNA]</scope>
</reference>
<dbReference type="Proteomes" id="UP000031623">
    <property type="component" value="Chromosome"/>
</dbReference>
<dbReference type="OrthoDB" id="9803106at2"/>
<keyword evidence="3" id="KW-1185">Reference proteome</keyword>
<feature type="domain" description="Polymerase beta nucleotidyltransferase" evidence="1">
    <location>
        <begin position="31"/>
        <end position="100"/>
    </location>
</feature>
<protein>
    <recommendedName>
        <fullName evidence="1">Polymerase beta nucleotidyltransferase domain-containing protein</fullName>
    </recommendedName>
</protein>
<organism evidence="2 3">
    <name type="scientific">Thioploca ingrica</name>
    <dbReference type="NCBI Taxonomy" id="40754"/>
    <lineage>
        <taxon>Bacteria</taxon>
        <taxon>Pseudomonadati</taxon>
        <taxon>Pseudomonadota</taxon>
        <taxon>Gammaproteobacteria</taxon>
        <taxon>Thiotrichales</taxon>
        <taxon>Thiotrichaceae</taxon>
        <taxon>Thioploca</taxon>
    </lineage>
</organism>
<dbReference type="AlphaFoldDB" id="A0A090AL77"/>
<accession>A0A090AL77</accession>